<evidence type="ECO:0000313" key="1">
    <source>
        <dbReference type="EMBL" id="TGY80932.1"/>
    </source>
</evidence>
<proteinExistence type="predicted"/>
<organism evidence="1 2">
    <name type="scientific">Lepagella muris</name>
    <dbReference type="NCBI Taxonomy" id="3032870"/>
    <lineage>
        <taxon>Bacteria</taxon>
        <taxon>Pseudomonadati</taxon>
        <taxon>Bacteroidota</taxon>
        <taxon>Bacteroidia</taxon>
        <taxon>Bacteroidales</taxon>
        <taxon>Muribaculaceae</taxon>
        <taxon>Lepagella</taxon>
    </lineage>
</organism>
<accession>A0AC61RIG9</accession>
<comment type="caution">
    <text evidence="1">The sequence shown here is derived from an EMBL/GenBank/DDBJ whole genome shotgun (WGS) entry which is preliminary data.</text>
</comment>
<keyword evidence="2" id="KW-1185">Reference proteome</keyword>
<name>A0AC61RIG9_9BACT</name>
<protein>
    <submittedName>
        <fullName evidence="1">Uncharacterized protein</fullName>
    </submittedName>
</protein>
<evidence type="ECO:0000313" key="2">
    <source>
        <dbReference type="Proteomes" id="UP000306319"/>
    </source>
</evidence>
<reference evidence="1" key="1">
    <citation type="submission" date="2019-04" db="EMBL/GenBank/DDBJ databases">
        <title>Microbes associate with the intestines of laboratory mice.</title>
        <authorList>
            <person name="Navarre W."/>
            <person name="Wong E."/>
            <person name="Huang K."/>
            <person name="Tropini C."/>
            <person name="Ng K."/>
            <person name="Yu B."/>
        </authorList>
    </citation>
    <scope>NUCLEOTIDE SEQUENCE</scope>
    <source>
        <strain evidence="1">NM04_E33</strain>
    </source>
</reference>
<dbReference type="EMBL" id="SRYB01000001">
    <property type="protein sequence ID" value="TGY80932.1"/>
    <property type="molecule type" value="Genomic_DNA"/>
</dbReference>
<gene>
    <name evidence="1" type="ORF">E5331_00705</name>
</gene>
<sequence length="116" mass="12978">MMNENDLKSELNPGLKKLGIGFVADHTPYGVEEAKWKVMQSILLTLVMSGAIRVNVSESDGKTVVSGYMFVEKHLPEVPHDELLRIDHEAISEAREKYPFLDVILKAGFKPKIKGL</sequence>
<dbReference type="Proteomes" id="UP000306319">
    <property type="component" value="Unassembled WGS sequence"/>
</dbReference>